<dbReference type="Ensembl" id="ENSAMXT00000051035.1">
    <property type="protein sequence ID" value="ENSAMXP00000046303.1"/>
    <property type="gene ID" value="ENSAMXG00000029566.1"/>
</dbReference>
<reference evidence="5" key="1">
    <citation type="submission" date="2013-03" db="EMBL/GenBank/DDBJ databases">
        <authorList>
            <person name="Jeffery W."/>
            <person name="Warren W."/>
            <person name="Wilson R.K."/>
        </authorList>
    </citation>
    <scope>NUCLEOTIDE SEQUENCE</scope>
    <source>
        <strain evidence="5">female</strain>
    </source>
</reference>
<reference evidence="4" key="4">
    <citation type="submission" date="2025-09" db="UniProtKB">
        <authorList>
            <consortium name="Ensembl"/>
        </authorList>
    </citation>
    <scope>IDENTIFICATION</scope>
</reference>
<dbReference type="Gene3D" id="2.60.40.10">
    <property type="entry name" value="Immunoglobulins"/>
    <property type="match status" value="4"/>
</dbReference>
<reference evidence="5" key="2">
    <citation type="journal article" date="2014" name="Nat. Commun.">
        <title>The cavefish genome reveals candidate genes for eye loss.</title>
        <authorList>
            <person name="McGaugh S.E."/>
            <person name="Gross J.B."/>
            <person name="Aken B."/>
            <person name="Blin M."/>
            <person name="Borowsky R."/>
            <person name="Chalopin D."/>
            <person name="Hinaux H."/>
            <person name="Jeffery W.R."/>
            <person name="Keene A."/>
            <person name="Ma L."/>
            <person name="Minx P."/>
            <person name="Murphy D."/>
            <person name="O'Quin K.E."/>
            <person name="Retaux S."/>
            <person name="Rohner N."/>
            <person name="Searle S.M."/>
            <person name="Stahl B.A."/>
            <person name="Tabin C."/>
            <person name="Volff J.N."/>
            <person name="Yoshizawa M."/>
            <person name="Warren W.C."/>
        </authorList>
    </citation>
    <scope>NUCLEOTIDE SEQUENCE [LARGE SCALE GENOMIC DNA]</scope>
    <source>
        <strain evidence="5">female</strain>
    </source>
</reference>
<dbReference type="AlphaFoldDB" id="A0A3B1JVK8"/>
<dbReference type="InterPro" id="IPR003598">
    <property type="entry name" value="Ig_sub2"/>
</dbReference>
<dbReference type="Proteomes" id="UP000018467">
    <property type="component" value="Unassembled WGS sequence"/>
</dbReference>
<feature type="domain" description="Ig-like" evidence="3">
    <location>
        <begin position="331"/>
        <end position="422"/>
    </location>
</feature>
<dbReference type="FunFam" id="2.60.40.10:FF:000673">
    <property type="entry name" value="Titin a"/>
    <property type="match status" value="1"/>
</dbReference>
<dbReference type="STRING" id="7994.ENSAMXP00000046303"/>
<reference evidence="4" key="3">
    <citation type="submission" date="2025-08" db="UniProtKB">
        <authorList>
            <consortium name="Ensembl"/>
        </authorList>
    </citation>
    <scope>IDENTIFICATION</scope>
</reference>
<name>A0A3B1JVK8_ASTMX</name>
<feature type="domain" description="Ig-like" evidence="3">
    <location>
        <begin position="233"/>
        <end position="322"/>
    </location>
</feature>
<dbReference type="PANTHER" id="PTHR13817:SF166">
    <property type="entry name" value="NEURONAL IGCAM-RELATED"/>
    <property type="match status" value="1"/>
</dbReference>
<protein>
    <recommendedName>
        <fullName evidence="3">Ig-like domain-containing protein</fullName>
    </recommendedName>
</protein>
<sequence>MLSTLLSTKDFFPFSFLVPAKIYLPLHLQGMGAVHAVRGEVVTIKIPISGKPDPAITWQKGQEILNNTVRHQVIVTRSFTSLVFQKGVERKDSGYYVICECDDGLYRCKVVTEEREDNAYAELFVETVRPPEFTLPLYNRTAYIGEDVRFGVTITVHPEPQVTWLKAGHRIKPDPAKYTFTSDKGLYQLMIHNVELVDDGEYTVVANNKFGEDSCKARLTVTPHPVVEDTMRPMFKRLLANIECVEGQSVQFDLRVSGTPPPTLKWEKDGKPLECRPQVEVVQQAVDHHILYIRETLIEDSGTYRVTATNSAGSASCQATLKVERITYTRREFKTLPEDISIETGKVLTVACAFSGEPSPHIEWSRGGKTLPTAEEIGRFHVETTEDLTTLIITGVKESDAGVYTLKLSNEHGSDTATVIISIRSL</sequence>
<dbReference type="InterPro" id="IPR013783">
    <property type="entry name" value="Ig-like_fold"/>
</dbReference>
<organism evidence="4 5">
    <name type="scientific">Astyanax mexicanus</name>
    <name type="common">Blind cave fish</name>
    <name type="synonym">Astyanax fasciatus mexicanus</name>
    <dbReference type="NCBI Taxonomy" id="7994"/>
    <lineage>
        <taxon>Eukaryota</taxon>
        <taxon>Metazoa</taxon>
        <taxon>Chordata</taxon>
        <taxon>Craniata</taxon>
        <taxon>Vertebrata</taxon>
        <taxon>Euteleostomi</taxon>
        <taxon>Actinopterygii</taxon>
        <taxon>Neopterygii</taxon>
        <taxon>Teleostei</taxon>
        <taxon>Ostariophysi</taxon>
        <taxon>Characiformes</taxon>
        <taxon>Characoidei</taxon>
        <taxon>Acestrorhamphidae</taxon>
        <taxon>Acestrorhamphinae</taxon>
        <taxon>Astyanax</taxon>
    </lineage>
</organism>
<dbReference type="FunFam" id="2.60.40.10:FF:000031">
    <property type="entry name" value="Myosin-binding protein C, slow type"/>
    <property type="match status" value="1"/>
</dbReference>
<dbReference type="PROSITE" id="PS50835">
    <property type="entry name" value="IG_LIKE"/>
    <property type="match status" value="4"/>
</dbReference>
<evidence type="ECO:0000256" key="2">
    <source>
        <dbReference type="ARBA" id="ARBA00023319"/>
    </source>
</evidence>
<keyword evidence="1" id="KW-0677">Repeat</keyword>
<dbReference type="FunFam" id="2.60.40.10:FF:000867">
    <property type="entry name" value="Titin a"/>
    <property type="match status" value="1"/>
</dbReference>
<dbReference type="InterPro" id="IPR013098">
    <property type="entry name" value="Ig_I-set"/>
</dbReference>
<dbReference type="Bgee" id="ENSAMXG00000029566">
    <property type="expression patterns" value="Expressed in muscle tissue and 11 other cell types or tissues"/>
</dbReference>
<evidence type="ECO:0000313" key="5">
    <source>
        <dbReference type="Proteomes" id="UP000018467"/>
    </source>
</evidence>
<dbReference type="SUPFAM" id="SSF48726">
    <property type="entry name" value="Immunoglobulin"/>
    <property type="match status" value="4"/>
</dbReference>
<dbReference type="SMART" id="SM00408">
    <property type="entry name" value="IGc2"/>
    <property type="match status" value="4"/>
</dbReference>
<dbReference type="SMART" id="SM00409">
    <property type="entry name" value="IG"/>
    <property type="match status" value="4"/>
</dbReference>
<dbReference type="InParanoid" id="A0A3B1JVK8"/>
<feature type="domain" description="Ig-like" evidence="3">
    <location>
        <begin position="131"/>
        <end position="222"/>
    </location>
</feature>
<evidence type="ECO:0000259" key="3">
    <source>
        <dbReference type="PROSITE" id="PS50835"/>
    </source>
</evidence>
<evidence type="ECO:0000313" key="4">
    <source>
        <dbReference type="Ensembl" id="ENSAMXP00000046303.1"/>
    </source>
</evidence>
<dbReference type="Pfam" id="PF07679">
    <property type="entry name" value="I-set"/>
    <property type="match status" value="4"/>
</dbReference>
<accession>A0A3B1JVK8</accession>
<keyword evidence="2" id="KW-0393">Immunoglobulin domain</keyword>
<proteinExistence type="predicted"/>
<dbReference type="InterPro" id="IPR007110">
    <property type="entry name" value="Ig-like_dom"/>
</dbReference>
<dbReference type="GeneTree" id="ENSGT01110000267173"/>
<feature type="domain" description="Ig-like" evidence="3">
    <location>
        <begin position="19"/>
        <end position="118"/>
    </location>
</feature>
<dbReference type="PANTHER" id="PTHR13817">
    <property type="entry name" value="TITIN"/>
    <property type="match status" value="1"/>
</dbReference>
<evidence type="ECO:0000256" key="1">
    <source>
        <dbReference type="ARBA" id="ARBA00022737"/>
    </source>
</evidence>
<dbReference type="InterPro" id="IPR036179">
    <property type="entry name" value="Ig-like_dom_sf"/>
</dbReference>
<keyword evidence="5" id="KW-1185">Reference proteome</keyword>
<dbReference type="InterPro" id="IPR003599">
    <property type="entry name" value="Ig_sub"/>
</dbReference>
<dbReference type="FunFam" id="2.60.40.10:FF:001115">
    <property type="entry name" value="Titin b"/>
    <property type="match status" value="1"/>
</dbReference>
<dbReference type="InterPro" id="IPR050964">
    <property type="entry name" value="Striated_Muscle_Regulatory"/>
</dbReference>